<proteinExistence type="inferred from homology"/>
<evidence type="ECO:0000256" key="3">
    <source>
        <dbReference type="ARBA" id="ARBA00023172"/>
    </source>
</evidence>
<comment type="similarity">
    <text evidence="1">Belongs to the RAD52 family.</text>
</comment>
<dbReference type="GO" id="GO:0000724">
    <property type="term" value="P:double-strand break repair via homologous recombination"/>
    <property type="evidence" value="ECO:0007669"/>
    <property type="project" value="TreeGrafter"/>
</dbReference>
<dbReference type="GO" id="GO:0006312">
    <property type="term" value="P:mitotic recombination"/>
    <property type="evidence" value="ECO:0007669"/>
    <property type="project" value="TreeGrafter"/>
</dbReference>
<dbReference type="Gene3D" id="3.30.390.80">
    <property type="entry name" value="DNA repair protein Rad52/59/22"/>
    <property type="match status" value="1"/>
</dbReference>
<dbReference type="InterPro" id="IPR007232">
    <property type="entry name" value="Rad52_Rad59_Rad22"/>
</dbReference>
<name>D6PKU2_9ZZZZ</name>
<organism evidence="5">
    <name type="scientific">uncultured organism MedDCM-OCT-S08-C700</name>
    <dbReference type="NCBI Taxonomy" id="743641"/>
    <lineage>
        <taxon>unclassified sequences</taxon>
        <taxon>environmental samples</taxon>
    </lineage>
</organism>
<evidence type="ECO:0000256" key="4">
    <source>
        <dbReference type="ARBA" id="ARBA00023204"/>
    </source>
</evidence>
<dbReference type="InterPro" id="IPR041247">
    <property type="entry name" value="Rad52_fam"/>
</dbReference>
<evidence type="ECO:0000256" key="1">
    <source>
        <dbReference type="ARBA" id="ARBA00006638"/>
    </source>
</evidence>
<dbReference type="Pfam" id="PF04098">
    <property type="entry name" value="Rad52_Rad22"/>
    <property type="match status" value="1"/>
</dbReference>
<evidence type="ECO:0000256" key="2">
    <source>
        <dbReference type="ARBA" id="ARBA00022763"/>
    </source>
</evidence>
<dbReference type="EMBL" id="GU943133">
    <property type="protein sequence ID" value="ADD96343.1"/>
    <property type="molecule type" value="Genomic_DNA"/>
</dbReference>
<keyword evidence="3" id="KW-0233">DNA recombination</keyword>
<dbReference type="SUPFAM" id="SSF54768">
    <property type="entry name" value="dsRNA-binding domain-like"/>
    <property type="match status" value="1"/>
</dbReference>
<accession>D6PKU2</accession>
<keyword evidence="4" id="KW-0234">DNA repair</keyword>
<reference evidence="5" key="1">
    <citation type="journal article" date="2010" name="ISME J.">
        <title>Metagenome of the Mediterranean deep chlorophyll maximum studied by direct and fosmid library 454 pyrosequencing.</title>
        <authorList>
            <person name="Ghai R."/>
            <person name="Martin-Cuadrado A.B."/>
            <person name="Molto A.G."/>
            <person name="Heredia I.G."/>
            <person name="Cabrera R."/>
            <person name="Martin J."/>
            <person name="Verdu M."/>
            <person name="Deschamps P."/>
            <person name="Moreira D."/>
            <person name="Lopez-Garcia P."/>
            <person name="Mira A."/>
            <person name="Rodriguez-Valera F."/>
        </authorList>
    </citation>
    <scope>NUCLEOTIDE SEQUENCE</scope>
</reference>
<dbReference type="PANTHER" id="PTHR12132:SF1">
    <property type="entry name" value="DNA REPAIR PROTEIN RAD52 HOMOLOG"/>
    <property type="match status" value="1"/>
</dbReference>
<dbReference type="AlphaFoldDB" id="D6PKU2"/>
<evidence type="ECO:0000313" key="5">
    <source>
        <dbReference type="EMBL" id="ADD96343.1"/>
    </source>
</evidence>
<keyword evidence="2" id="KW-0227">DNA damage</keyword>
<dbReference type="PANTHER" id="PTHR12132">
    <property type="entry name" value="DNA REPAIR AND RECOMBINATION PROTEIN RAD52, RAD59"/>
    <property type="match status" value="1"/>
</dbReference>
<protein>
    <submittedName>
        <fullName evidence="5">Uncharacterized protein</fullName>
    </submittedName>
</protein>
<dbReference type="GO" id="GO:0045002">
    <property type="term" value="P:double-strand break repair via single-strand annealing"/>
    <property type="evidence" value="ECO:0007669"/>
    <property type="project" value="TreeGrafter"/>
</dbReference>
<dbReference type="InterPro" id="IPR042525">
    <property type="entry name" value="Rad52_Rad59_Rad22_sf"/>
</dbReference>
<sequence length="206" mass="22939">MNYYNNLLTKNVETRDGNRAGTFQLSYVEGWHVINEANRIFGFDGWSCETIETTCVNSEPDAVTYTAKVRVTVGDIVREGTGAGHGNTRQGIGINHESAIKEAETDAKKRALISFGNQFGLSLYDKGKAWSKTEDSKSATTSSNKPIDRSDSDKFIQECEAFINKPSNKDKLGLLKKNISKRYETKTISEDQRDGLLTLILEKEDA</sequence>